<evidence type="ECO:0000256" key="8">
    <source>
        <dbReference type="RuleBase" id="RU363111"/>
    </source>
</evidence>
<comment type="subcellular location">
    <subcellularLocation>
        <location evidence="1 8">Membrane</location>
        <topology evidence="1 8">Multi-pass membrane protein</topology>
    </subcellularLocation>
</comment>
<comment type="function">
    <text evidence="8">May be involved in fusion of retrograde transport vesicles derived from an endocytic compartment with the Golgi complex.</text>
</comment>
<keyword evidence="4 8" id="KW-0653">Protein transport</keyword>
<dbReference type="PANTHER" id="PTHR23137:SF6">
    <property type="entry name" value="VESICLE TRANSPORT PROTEIN"/>
    <property type="match status" value="1"/>
</dbReference>
<dbReference type="GO" id="GO:0015031">
    <property type="term" value="P:protein transport"/>
    <property type="evidence" value="ECO:0007669"/>
    <property type="project" value="UniProtKB-KW"/>
</dbReference>
<evidence type="ECO:0000256" key="7">
    <source>
        <dbReference type="ARBA" id="ARBA00025800"/>
    </source>
</evidence>
<keyword evidence="6 8" id="KW-0472">Membrane</keyword>
<evidence type="ECO:0000256" key="6">
    <source>
        <dbReference type="ARBA" id="ARBA00023136"/>
    </source>
</evidence>
<feature type="transmembrane region" description="Helical" evidence="8">
    <location>
        <begin position="113"/>
        <end position="131"/>
    </location>
</feature>
<evidence type="ECO:0000313" key="10">
    <source>
        <dbReference type="EMBL" id="KAH0576919.1"/>
    </source>
</evidence>
<reference evidence="9 10" key="1">
    <citation type="journal article" date="2014" name="PLoS Genet.">
        <title>The Genome of Spironucleus salmonicida Highlights a Fish Pathogen Adapted to Fluctuating Environments.</title>
        <authorList>
            <person name="Xu F."/>
            <person name="Jerlstrom-Hultqvist J."/>
            <person name="Einarsson E."/>
            <person name="Astvaldsson A."/>
            <person name="Svard S.G."/>
            <person name="Andersson J.O."/>
        </authorList>
    </citation>
    <scope>NUCLEOTIDE SEQUENCE</scope>
    <source>
        <strain evidence="10">ATCC 50377</strain>
    </source>
</reference>
<keyword evidence="5 8" id="KW-1133">Transmembrane helix</keyword>
<keyword evidence="2 8" id="KW-0813">Transport</keyword>
<reference evidence="10" key="2">
    <citation type="submission" date="2020-12" db="EMBL/GenBank/DDBJ databases">
        <title>New Spironucleus salmonicida genome in near-complete chromosomes.</title>
        <authorList>
            <person name="Xu F."/>
            <person name="Kurt Z."/>
            <person name="Jimenez-Gonzalez A."/>
            <person name="Astvaldsson A."/>
            <person name="Andersson J.O."/>
            <person name="Svard S.G."/>
        </authorList>
    </citation>
    <scope>NUCLEOTIDE SEQUENCE</scope>
    <source>
        <strain evidence="10">ATCC 50377</strain>
    </source>
</reference>
<evidence type="ECO:0000313" key="9">
    <source>
        <dbReference type="EMBL" id="EST45319.1"/>
    </source>
</evidence>
<dbReference type="InterPro" id="IPR007305">
    <property type="entry name" value="Vesicle_transpt_Got1/SFT2"/>
</dbReference>
<dbReference type="GO" id="GO:0016192">
    <property type="term" value="P:vesicle-mediated transport"/>
    <property type="evidence" value="ECO:0007669"/>
    <property type="project" value="InterPro"/>
</dbReference>
<sequence length="156" mass="17731">MIDAEMGVGLLDKIPNESICKCMPGWARYLCFVGFLILGFMFCSISIKYSSSNPIAFYILWATGVPLAWSCSMFVSTFKKQLERMKIIDNMISMIVILICYVLVIILEIFVKSMWANLIPFIICFCALIWYSLSLIPGFQKCCKNCITSCFSGMKK</sequence>
<evidence type="ECO:0000256" key="4">
    <source>
        <dbReference type="ARBA" id="ARBA00022927"/>
    </source>
</evidence>
<feature type="transmembrane region" description="Helical" evidence="8">
    <location>
        <begin position="55"/>
        <end position="75"/>
    </location>
</feature>
<evidence type="ECO:0000313" key="11">
    <source>
        <dbReference type="Proteomes" id="UP000018208"/>
    </source>
</evidence>
<dbReference type="PANTHER" id="PTHR23137">
    <property type="entry name" value="VESICLE TRANSPORT PROTEIN-RELATED"/>
    <property type="match status" value="1"/>
</dbReference>
<dbReference type="Proteomes" id="UP000018208">
    <property type="component" value="Unassembled WGS sequence"/>
</dbReference>
<evidence type="ECO:0000256" key="5">
    <source>
        <dbReference type="ARBA" id="ARBA00022989"/>
    </source>
</evidence>
<evidence type="ECO:0000256" key="1">
    <source>
        <dbReference type="ARBA" id="ARBA00004141"/>
    </source>
</evidence>
<gene>
    <name evidence="9" type="ORF">SS50377_14896</name>
    <name evidence="10" type="ORF">SS50377_20265</name>
</gene>
<dbReference type="Pfam" id="PF04178">
    <property type="entry name" value="Got1"/>
    <property type="match status" value="1"/>
</dbReference>
<keyword evidence="3 8" id="KW-0812">Transmembrane</keyword>
<name>V6LWY6_9EUKA</name>
<dbReference type="GO" id="GO:0012505">
    <property type="term" value="C:endomembrane system"/>
    <property type="evidence" value="ECO:0007669"/>
    <property type="project" value="UniProtKB-ARBA"/>
</dbReference>
<dbReference type="InterPro" id="IPR011691">
    <property type="entry name" value="Vesicle_transpt_SFT2"/>
</dbReference>
<proteinExistence type="inferred from homology"/>
<dbReference type="EMBL" id="KI546100">
    <property type="protein sequence ID" value="EST45319.1"/>
    <property type="molecule type" value="Genomic_DNA"/>
</dbReference>
<dbReference type="GO" id="GO:0016020">
    <property type="term" value="C:membrane"/>
    <property type="evidence" value="ECO:0007669"/>
    <property type="project" value="UniProtKB-SubCell"/>
</dbReference>
<dbReference type="AlphaFoldDB" id="V6LWY6"/>
<feature type="transmembrane region" description="Helical" evidence="8">
    <location>
        <begin position="87"/>
        <end position="107"/>
    </location>
</feature>
<evidence type="ECO:0000256" key="2">
    <source>
        <dbReference type="ARBA" id="ARBA00022448"/>
    </source>
</evidence>
<dbReference type="VEuPathDB" id="GiardiaDB:SS50377_20265"/>
<protein>
    <recommendedName>
        <fullName evidence="8">Vesicle transport protein</fullName>
    </recommendedName>
</protein>
<comment type="similarity">
    <text evidence="7 8">Belongs to the SFT2 family.</text>
</comment>
<evidence type="ECO:0000256" key="3">
    <source>
        <dbReference type="ARBA" id="ARBA00022692"/>
    </source>
</evidence>
<dbReference type="EMBL" id="AUWU02000001">
    <property type="protein sequence ID" value="KAH0576919.1"/>
    <property type="molecule type" value="Genomic_DNA"/>
</dbReference>
<keyword evidence="11" id="KW-1185">Reference proteome</keyword>
<accession>V6LWY6</accession>
<organism evidence="9">
    <name type="scientific">Spironucleus salmonicida</name>
    <dbReference type="NCBI Taxonomy" id="348837"/>
    <lineage>
        <taxon>Eukaryota</taxon>
        <taxon>Metamonada</taxon>
        <taxon>Diplomonadida</taxon>
        <taxon>Hexamitidae</taxon>
        <taxon>Hexamitinae</taxon>
        <taxon>Spironucleus</taxon>
    </lineage>
</organism>
<feature type="transmembrane region" description="Helical" evidence="8">
    <location>
        <begin position="29"/>
        <end position="49"/>
    </location>
</feature>
<dbReference type="GO" id="GO:0005737">
    <property type="term" value="C:cytoplasm"/>
    <property type="evidence" value="ECO:0007669"/>
    <property type="project" value="UniProtKB-ARBA"/>
</dbReference>